<organism evidence="4 5">
    <name type="scientific">Metallococcus carri</name>
    <dbReference type="NCBI Taxonomy" id="1656884"/>
    <lineage>
        <taxon>Bacteria</taxon>
        <taxon>Bacillati</taxon>
        <taxon>Actinomycetota</taxon>
        <taxon>Actinomycetes</taxon>
        <taxon>Micrococcales</taxon>
        <taxon>Dermacoccaceae</taxon>
        <taxon>Metallococcus</taxon>
    </lineage>
</organism>
<evidence type="ECO:0000256" key="1">
    <source>
        <dbReference type="ARBA" id="ARBA00023015"/>
    </source>
</evidence>
<dbReference type="AlphaFoldDB" id="A0A967B359"/>
<sequence length="90" mass="10379">MIFDDHADCASYLEHLYEFLDGELTDDDRAALAAHLQDCPPCLNEYERDLLMKALVRRSCQCESAPAELRTRIMAQISVQVTTVQVRRYE</sequence>
<proteinExistence type="predicted"/>
<dbReference type="NCBIfam" id="TIGR03988">
    <property type="entry name" value="antisig_RsrA"/>
    <property type="match status" value="1"/>
</dbReference>
<accession>A0A967B359</accession>
<keyword evidence="5" id="KW-1185">Reference proteome</keyword>
<dbReference type="InterPro" id="IPR024020">
    <property type="entry name" value="Anit_sigma_mycothiol_RsrA"/>
</dbReference>
<dbReference type="Gene3D" id="1.10.10.1320">
    <property type="entry name" value="Anti-sigma factor, zinc-finger domain"/>
    <property type="match status" value="1"/>
</dbReference>
<dbReference type="Proteomes" id="UP000744769">
    <property type="component" value="Unassembled WGS sequence"/>
</dbReference>
<keyword evidence="1" id="KW-0805">Transcription regulation</keyword>
<evidence type="ECO:0000259" key="3">
    <source>
        <dbReference type="Pfam" id="PF13490"/>
    </source>
</evidence>
<reference evidence="4" key="1">
    <citation type="submission" date="2020-03" db="EMBL/GenBank/DDBJ databases">
        <title>Draft sequencing of Calidifontibacter sp. DB0510.</title>
        <authorList>
            <person name="Kim D.-U."/>
        </authorList>
    </citation>
    <scope>NUCLEOTIDE SEQUENCE</scope>
    <source>
        <strain evidence="4">DB0510</strain>
    </source>
</reference>
<dbReference type="EMBL" id="JAAOIV010000008">
    <property type="protein sequence ID" value="NHN56425.1"/>
    <property type="molecule type" value="Genomic_DNA"/>
</dbReference>
<protein>
    <submittedName>
        <fullName evidence="4">Mycothiol system anti-sigma-R factor</fullName>
    </submittedName>
</protein>
<keyword evidence="2" id="KW-0804">Transcription</keyword>
<dbReference type="InterPro" id="IPR041916">
    <property type="entry name" value="Anti_sigma_zinc_sf"/>
</dbReference>
<evidence type="ECO:0000256" key="2">
    <source>
        <dbReference type="ARBA" id="ARBA00023163"/>
    </source>
</evidence>
<name>A0A967B359_9MICO</name>
<dbReference type="InterPro" id="IPR027383">
    <property type="entry name" value="Znf_put"/>
</dbReference>
<dbReference type="Pfam" id="PF13490">
    <property type="entry name" value="zf-HC2"/>
    <property type="match status" value="1"/>
</dbReference>
<evidence type="ECO:0000313" key="4">
    <source>
        <dbReference type="EMBL" id="NHN56425.1"/>
    </source>
</evidence>
<gene>
    <name evidence="4" type="primary">rsrA</name>
    <name evidence="4" type="ORF">G9U51_11615</name>
</gene>
<comment type="caution">
    <text evidence="4">The sequence shown here is derived from an EMBL/GenBank/DDBJ whole genome shotgun (WGS) entry which is preliminary data.</text>
</comment>
<dbReference type="RefSeq" id="WP_166197092.1">
    <property type="nucleotide sequence ID" value="NZ_JAAOIV010000008.1"/>
</dbReference>
<evidence type="ECO:0000313" key="5">
    <source>
        <dbReference type="Proteomes" id="UP000744769"/>
    </source>
</evidence>
<feature type="domain" description="Putative zinc-finger" evidence="3">
    <location>
        <begin position="9"/>
        <end position="42"/>
    </location>
</feature>